<accession>M0ZWU4</accession>
<dbReference type="AlphaFoldDB" id="M0ZWU4"/>
<protein>
    <submittedName>
        <fullName evidence="1">Uncharacterized protein</fullName>
    </submittedName>
</protein>
<dbReference type="OMA" id="NHSEVTM"/>
<reference evidence="2" key="1">
    <citation type="journal article" date="2011" name="Nature">
        <title>Genome sequence and analysis of the tuber crop potato.</title>
        <authorList>
            <consortium name="The Potato Genome Sequencing Consortium"/>
        </authorList>
    </citation>
    <scope>NUCLEOTIDE SEQUENCE [LARGE SCALE GENOMIC DNA]</scope>
    <source>
        <strain evidence="2">cv. DM1-3 516 R44</strain>
    </source>
</reference>
<dbReference type="ExpressionAtlas" id="M0ZWU4">
    <property type="expression patterns" value="baseline"/>
</dbReference>
<dbReference type="PANTHER" id="PTHR36746:SF7">
    <property type="match status" value="1"/>
</dbReference>
<proteinExistence type="predicted"/>
<dbReference type="EnsemblPlants" id="PGSC0003DMT400009724">
    <property type="protein sequence ID" value="PGSC0003DMT400009724"/>
    <property type="gene ID" value="PGSC0003DMG400003804"/>
</dbReference>
<dbReference type="Proteomes" id="UP000011115">
    <property type="component" value="Unassembled WGS sequence"/>
</dbReference>
<dbReference type="InParanoid" id="M0ZWU4"/>
<sequence>MEKNQTITKDTKSQQGQGVCEKIFKALNLTSAFQYIFRNPKSKIATSDHHQRSDPARTTEFKLVVPQQDQNLSFASNKVHVEYNHSEVTMSKTELATSDHHQRSDPARTTKFNLVVPQQDQNLYFASNKVHVEYNHSEVTMSKTESPVHMLPEKDYSESARFSTYINHVKSKIMSSYDDDDDKHKHRIDPSKFDIRTTAIACGDQGTEPSGSKGFI</sequence>
<evidence type="ECO:0000313" key="1">
    <source>
        <dbReference type="EnsemblPlants" id="PGSC0003DMT400009724"/>
    </source>
</evidence>
<organism evidence="1 2">
    <name type="scientific">Solanum tuberosum</name>
    <name type="common">Potato</name>
    <dbReference type="NCBI Taxonomy" id="4113"/>
    <lineage>
        <taxon>Eukaryota</taxon>
        <taxon>Viridiplantae</taxon>
        <taxon>Streptophyta</taxon>
        <taxon>Embryophyta</taxon>
        <taxon>Tracheophyta</taxon>
        <taxon>Spermatophyta</taxon>
        <taxon>Magnoliopsida</taxon>
        <taxon>eudicotyledons</taxon>
        <taxon>Gunneridae</taxon>
        <taxon>Pentapetalae</taxon>
        <taxon>asterids</taxon>
        <taxon>lamiids</taxon>
        <taxon>Solanales</taxon>
        <taxon>Solanaceae</taxon>
        <taxon>Solanoideae</taxon>
        <taxon>Solaneae</taxon>
        <taxon>Solanum</taxon>
    </lineage>
</organism>
<name>M0ZWU4_SOLTU</name>
<reference evidence="1" key="2">
    <citation type="submission" date="2015-06" db="UniProtKB">
        <authorList>
            <consortium name="EnsemblPlants"/>
        </authorList>
    </citation>
    <scope>IDENTIFICATION</scope>
    <source>
        <strain evidence="1">DM1-3 516 R44</strain>
    </source>
</reference>
<dbReference type="PANTHER" id="PTHR36746">
    <property type="entry name" value="BNAC04G51760D PROTEIN"/>
    <property type="match status" value="1"/>
</dbReference>
<keyword evidence="2" id="KW-1185">Reference proteome</keyword>
<dbReference type="PaxDb" id="4113-PGSC0003DMT400009724"/>
<dbReference type="HOGENOM" id="CLU_1279606_0_0_1"/>
<evidence type="ECO:0000313" key="2">
    <source>
        <dbReference type="Proteomes" id="UP000011115"/>
    </source>
</evidence>
<dbReference type="Gramene" id="PGSC0003DMT400009724">
    <property type="protein sequence ID" value="PGSC0003DMT400009724"/>
    <property type="gene ID" value="PGSC0003DMG400003804"/>
</dbReference>